<dbReference type="InterPro" id="IPR036397">
    <property type="entry name" value="RNaseH_sf"/>
</dbReference>
<feature type="region of interest" description="Disordered" evidence="2">
    <location>
        <begin position="539"/>
        <end position="609"/>
    </location>
</feature>
<evidence type="ECO:0000313" key="6">
    <source>
        <dbReference type="Proteomes" id="UP000288805"/>
    </source>
</evidence>
<dbReference type="Gene3D" id="3.30.420.10">
    <property type="entry name" value="Ribonuclease H-like superfamily/Ribonuclease H"/>
    <property type="match status" value="1"/>
</dbReference>
<keyword evidence="1" id="KW-0511">Multifunctional enzyme</keyword>
<feature type="domain" description="Reverse transcriptase" evidence="3">
    <location>
        <begin position="23"/>
        <end position="124"/>
    </location>
</feature>
<dbReference type="Pfam" id="PF17919">
    <property type="entry name" value="RT_RNaseH_2"/>
    <property type="match status" value="1"/>
</dbReference>
<dbReference type="GO" id="GO:0003824">
    <property type="term" value="F:catalytic activity"/>
    <property type="evidence" value="ECO:0007669"/>
    <property type="project" value="UniProtKB-KW"/>
</dbReference>
<dbReference type="InterPro" id="IPR012337">
    <property type="entry name" value="RNaseH-like_sf"/>
</dbReference>
<dbReference type="PANTHER" id="PTHR37984:SF5">
    <property type="entry name" value="PROTEIN NYNRIN-LIKE"/>
    <property type="match status" value="1"/>
</dbReference>
<name>A0A438CJ26_VITVI</name>
<dbReference type="PANTHER" id="PTHR37984">
    <property type="entry name" value="PROTEIN CBG26694"/>
    <property type="match status" value="1"/>
</dbReference>
<sequence length="769" mass="86510">MPKKYGITVLQNDKGEEVSTRLTSGWRVCIDYRKLNTVTKKDHLPLLFMAQVLERVSGHPFYCFLDGYSGYFQIEIDVEDQEKMTFTCPIGIHAYRRMPLGLCNALVTFQICMLSIFNDMVEHIMECLTGEKCHFMVHQGIVLGHIIFKKDIEVDKAKVELIVKLPSPTTVKGVRQFLSHVGFYRRIEEISDDRSNSESTQLELPLKVMCDASDFAIGAVLGAKRGGKPYVIYYASKTLNEAQRNYTTIVKELLASALKYPLTKQDAKARLIRWIPTTSRIQYSNQRQERSGECGSQSSSRLTIAHNSHCLPINDDFQRSRLCWWKSLLAKYGVKHKVATPYHLQTSEQVELANREIKNILMKVVNTSKRDWSIKLHDSLWAYRTTYKTILGMSSYRLVCGKTCHHPVEVQYKAWWATKTLNMDLNRAEFQKGQRVLLYDSKLHIFPRKLKSRWIDLFTIQQVYSNGVVELLNSNSTGSFKVNGQCLKPFVEPFSQDNEESTFLSHIKFKKTSGGFQNRWKNFSIFFSTKGKTEQFARHAKISQTPNSPCKISQTPNSPCKLREPPTSPPPEPLVLHIPPKRAKTSGLGESSRHAQPDPQAPTDSQCPSVIAPEAIIKRPMVTMPPIEGNSNCRARSYHSELYFDIELAGYSTPVAAPPQVEQAQQDELPTESVPPAFAPPMLEATSTNPPATPPVPPVAPPTSKASITIFATEFHAMHLGLLPPPQPDIPVPSEPVAPTKDATIAEAPIQTTQEAITNPSSSHDPTTI</sequence>
<evidence type="ECO:0000313" key="5">
    <source>
        <dbReference type="EMBL" id="RVW23214.1"/>
    </source>
</evidence>
<dbReference type="InterPro" id="IPR000477">
    <property type="entry name" value="RT_dom"/>
</dbReference>
<proteinExistence type="predicted"/>
<dbReference type="CDD" id="cd01647">
    <property type="entry name" value="RT_LTR"/>
    <property type="match status" value="1"/>
</dbReference>
<dbReference type="EMBL" id="QGNW01002202">
    <property type="protein sequence ID" value="RVW23214.1"/>
    <property type="molecule type" value="Genomic_DNA"/>
</dbReference>
<dbReference type="InterPro" id="IPR043502">
    <property type="entry name" value="DNA/RNA_pol_sf"/>
</dbReference>
<organism evidence="5 6">
    <name type="scientific">Vitis vinifera</name>
    <name type="common">Grape</name>
    <dbReference type="NCBI Taxonomy" id="29760"/>
    <lineage>
        <taxon>Eukaryota</taxon>
        <taxon>Viridiplantae</taxon>
        <taxon>Streptophyta</taxon>
        <taxon>Embryophyta</taxon>
        <taxon>Tracheophyta</taxon>
        <taxon>Spermatophyta</taxon>
        <taxon>Magnoliopsida</taxon>
        <taxon>eudicotyledons</taxon>
        <taxon>Gunneridae</taxon>
        <taxon>Pentapetalae</taxon>
        <taxon>rosids</taxon>
        <taxon>Vitales</taxon>
        <taxon>Vitaceae</taxon>
        <taxon>Viteae</taxon>
        <taxon>Vitis</taxon>
    </lineage>
</organism>
<dbReference type="SUPFAM" id="SSF53098">
    <property type="entry name" value="Ribonuclease H-like"/>
    <property type="match status" value="1"/>
</dbReference>
<dbReference type="AlphaFoldDB" id="A0A438CJ26"/>
<evidence type="ECO:0000256" key="1">
    <source>
        <dbReference type="ARBA" id="ARBA00023268"/>
    </source>
</evidence>
<reference evidence="5 6" key="1">
    <citation type="journal article" date="2018" name="PLoS Genet.">
        <title>Population sequencing reveals clonal diversity and ancestral inbreeding in the grapevine cultivar Chardonnay.</title>
        <authorList>
            <person name="Roach M.J."/>
            <person name="Johnson D.L."/>
            <person name="Bohlmann J."/>
            <person name="van Vuuren H.J."/>
            <person name="Jones S.J."/>
            <person name="Pretorius I.S."/>
            <person name="Schmidt S.A."/>
            <person name="Borneman A.R."/>
        </authorList>
    </citation>
    <scope>NUCLEOTIDE SEQUENCE [LARGE SCALE GENOMIC DNA]</scope>
    <source>
        <strain evidence="6">cv. Chardonnay</strain>
        <tissue evidence="5">Leaf</tissue>
    </source>
</reference>
<feature type="region of interest" description="Disordered" evidence="2">
    <location>
        <begin position="747"/>
        <end position="769"/>
    </location>
</feature>
<feature type="compositionally biased region" description="Polar residues" evidence="2">
    <location>
        <begin position="750"/>
        <end position="769"/>
    </location>
</feature>
<comment type="caution">
    <text evidence="5">The sequence shown here is derived from an EMBL/GenBank/DDBJ whole genome shotgun (WGS) entry which is preliminary data.</text>
</comment>
<dbReference type="InterPro" id="IPR043128">
    <property type="entry name" value="Rev_trsase/Diguanyl_cyclase"/>
</dbReference>
<dbReference type="Gene3D" id="3.30.70.270">
    <property type="match status" value="2"/>
</dbReference>
<evidence type="ECO:0000256" key="2">
    <source>
        <dbReference type="SAM" id="MobiDB-lite"/>
    </source>
</evidence>
<protein>
    <submittedName>
        <fullName evidence="5">Retrovirus-related Pol polyprotein from transposon 17.6</fullName>
    </submittedName>
</protein>
<evidence type="ECO:0000259" key="4">
    <source>
        <dbReference type="Pfam" id="PF17919"/>
    </source>
</evidence>
<dbReference type="GO" id="GO:0003676">
    <property type="term" value="F:nucleic acid binding"/>
    <property type="evidence" value="ECO:0007669"/>
    <property type="project" value="InterPro"/>
</dbReference>
<dbReference type="Proteomes" id="UP000288805">
    <property type="component" value="Unassembled WGS sequence"/>
</dbReference>
<gene>
    <name evidence="5" type="primary">pol_1018</name>
    <name evidence="5" type="ORF">CK203_100428</name>
</gene>
<dbReference type="SUPFAM" id="SSF56672">
    <property type="entry name" value="DNA/RNA polymerases"/>
    <property type="match status" value="1"/>
</dbReference>
<dbReference type="Pfam" id="PF00078">
    <property type="entry name" value="RVT_1"/>
    <property type="match status" value="1"/>
</dbReference>
<accession>A0A438CJ26</accession>
<dbReference type="InterPro" id="IPR050951">
    <property type="entry name" value="Retrovirus_Pol_polyprotein"/>
</dbReference>
<dbReference type="Gene3D" id="3.10.10.10">
    <property type="entry name" value="HIV Type 1 Reverse Transcriptase, subunit A, domain 1"/>
    <property type="match status" value="1"/>
</dbReference>
<dbReference type="InterPro" id="IPR041577">
    <property type="entry name" value="RT_RNaseH_2"/>
</dbReference>
<evidence type="ECO:0000259" key="3">
    <source>
        <dbReference type="Pfam" id="PF00078"/>
    </source>
</evidence>
<feature type="domain" description="Reverse transcriptase/retrotransposon-derived protein RNase H-like" evidence="4">
    <location>
        <begin position="202"/>
        <end position="255"/>
    </location>
</feature>
<feature type="compositionally biased region" description="Polar residues" evidence="2">
    <location>
        <begin position="542"/>
        <end position="558"/>
    </location>
</feature>